<dbReference type="PANTHER" id="PTHR45615">
    <property type="entry name" value="MYOSIN HEAVY CHAIN, NON-MUSCLE"/>
    <property type="match status" value="1"/>
</dbReference>
<feature type="coiled-coil region" evidence="1">
    <location>
        <begin position="1146"/>
        <end position="1173"/>
    </location>
</feature>
<feature type="coiled-coil region" evidence="1">
    <location>
        <begin position="1455"/>
        <end position="1607"/>
    </location>
</feature>
<dbReference type="Pfam" id="PF20155">
    <property type="entry name" value="TMP_3"/>
    <property type="match status" value="1"/>
</dbReference>
<dbReference type="EMBL" id="JMZZ02000108">
    <property type="protein sequence ID" value="KFX74675.1"/>
    <property type="molecule type" value="Genomic_DNA"/>
</dbReference>
<dbReference type="GeneID" id="61676462"/>
<gene>
    <name evidence="4" type="ORF">EE52_0210620</name>
</gene>
<feature type="domain" description="Tape measure protein N-terminal" evidence="3">
    <location>
        <begin position="73"/>
        <end position="258"/>
    </location>
</feature>
<accession>A0A0I9S9J6</accession>
<protein>
    <submittedName>
        <fullName evidence="4">Phage tail length tape measure protein</fullName>
    </submittedName>
</protein>
<evidence type="ECO:0000259" key="3">
    <source>
        <dbReference type="Pfam" id="PF20155"/>
    </source>
</evidence>
<sequence length="1803" mass="197494">MDNINGALAFKATLDINDFNVSAQAMERSIKQVSSTAVSESSVMDNSIQSFAQNGAKYIVSYLVGQGMGTLLQSIVQTRGQFQQLEIAFTTMLKSGTQAKGLMDRLIDTAAKTPFDLSGIASSAKQMLAYGSTVDNVVDELVMLGNVASGVGAPLQDIAYLYGTLRTQGRAFTVDIRQFAGRGIPIYEELAKVLGVTKDEVSNLVTEGKVGFAEVEKAFQNMTGKAGTYYNLMQEQSKSLTGMISNMGDAWEQSLNKLGADNQDVFAGAIESATYMAEHLDDILRILKAVAIGYGSVKAAIVLNTLATKGYTGVALLDNTARQAKISLMKLEAVATGQMVAQTKAMVAAQNSHVAALQAQLTVEEHANMVKQLRIATIQQMLTIQQAEYLSNLNLTASSANYEAVALSVLTVEQKQALSKLDLSAKSAVYRAALENEVAVKTQNSAATLNAMRTDVKAAAVKMESARADALAAKAAVERAYLEVYRAQQTGNAEKIAIATKKMEAAEDNAAIARKTALATQSDFYAKKKLLEATATKQSTAASVADTTAKTTQGAVTSVLTAITTKATVAVKALWASMMSNPIGWVMGLIGALVSIITLFTGKQKEATTATGEFQDTTKKEIDDLNLLFAVLQNTEKGTQTHKNTIEKINAVCKQYNKTLLDENATLDLQRLKYEELTTAIQQTTAEKIKAKYTEQAMQELVQSQTDALDKLKENAEDATYKEIQEVMETTTEGVTVMMNKVVDVASSSIRGASGAVWDAVESMAVESANQLKGLTGQAYTDAFNNSLDSIVFAVQKSTGATGKEMDAFKENIKTYLESVAQSAKKADETIGKVDRQLEKFYGKKDTTSVTESTDYVAMSFNEMDKKIGETQKSIDTLNAKKVKVEADNTQLKELKDLLDKLNGAVNTKTTNLNTEKGISDRIKQLKELREAAIIGSSDYKSYDTQIKKLEARLPKHTTGDKADSAAKQLRERQLEADRKLEADRIAVLEEGYEKRKRTLSLQHKEALDNIDKEEKALAKARKDAGKGGLSKSEKDGFDERRTLENKKYDKAQNKLFDGEIEYKKQQYALYFRWVRNMGEDVANTQFATLLKGGKSYKEYVENEIKALKDKQQAGTLTEGESNQLISLNMQYNEITGAKSAMDSFKESVSKTIQQAQTLAEKLEAIADAKEKLANGSSGLVGADEKAEATLFVSEEDEKLQEEVQQKILSSYRTFEEQRNDIQKEYALLRAAAQKTGDQERINQVNKSEAEALSTLTANMLKQSDSWKKLFGDLDSLSVAEIDKLVADIETKLKDADLKLNPVDYRALIDSLNQAKETLISKNPFKALGTFYDDYIEAKKKLAEAKANVAAGKGTDEDVKKAEADMKKAAKGVTKSIETITDTATTCGNAIASMFSDLGQDDLANGLGTAMELFGQLGNAAASVGKMMSGDILGGVTGMVSAVTSVVGIFAKLHDSKYEKKIQNLQKEIDALEQSYSRLERAYNNTYWVFNDSQREAYEKNIQLINDQIRALEQEANVAKKNWDFARYAQLNKEIKELNKQLKNAEENGDMFSIYEAQKKNLKQQQEDLRKQIQAEKDKKKTDNGKIQQWNEQIESITQQIEDLDRSMMETLAGTDVKTAIDEFADALVDAYCKGEDAAEALGEKTKEVLKKAVVEALKREFLAKGINDAVLYLGESMKDGKLTDVEKREFERMVNAAGDLFNSALEGIGDWIKDVEEETVQQDPLTGAVTSMSEETGGVIAGRLNAFVINQSDQTSIMRQALVYQAEIAANTKLSASELTEIKTTLKRIENKDSSLLSQGIA</sequence>
<feature type="coiled-coil region" evidence="1">
    <location>
        <begin position="667"/>
        <end position="722"/>
    </location>
</feature>
<organism evidence="4">
    <name type="scientific">Bacteroides fragilis</name>
    <dbReference type="NCBI Taxonomy" id="817"/>
    <lineage>
        <taxon>Bacteria</taxon>
        <taxon>Pseudomonadati</taxon>
        <taxon>Bacteroidota</taxon>
        <taxon>Bacteroidia</taxon>
        <taxon>Bacteroidales</taxon>
        <taxon>Bacteroidaceae</taxon>
        <taxon>Bacteroides</taxon>
    </lineage>
</organism>
<evidence type="ECO:0000313" key="4">
    <source>
        <dbReference type="EMBL" id="KFX74675.1"/>
    </source>
</evidence>
<reference evidence="4" key="2">
    <citation type="submission" date="2014-07" db="EMBL/GenBank/DDBJ databases">
        <title>Genetics and epidemiology of antimicrobial resistance in B. fragilis group.</title>
        <authorList>
            <person name="Sydenham T.V."/>
            <person name="Hasman H."/>
            <person name="Kemp M."/>
            <person name="Justesen U.S."/>
        </authorList>
    </citation>
    <scope>NUCLEOTIDE SEQUENCE [LARGE SCALE GENOMIC DNA]</scope>
    <source>
        <strain evidence="4">DCMOUH0018B</strain>
    </source>
</reference>
<feature type="coiled-coil region" evidence="1">
    <location>
        <begin position="875"/>
        <end position="912"/>
    </location>
</feature>
<proteinExistence type="predicted"/>
<keyword evidence="1" id="KW-0175">Coiled coil</keyword>
<dbReference type="PANTHER" id="PTHR45615:SF80">
    <property type="entry name" value="GRIP DOMAIN-CONTAINING PROTEIN"/>
    <property type="match status" value="1"/>
</dbReference>
<evidence type="ECO:0000256" key="2">
    <source>
        <dbReference type="SAM" id="MobiDB-lite"/>
    </source>
</evidence>
<feature type="region of interest" description="Disordered" evidence="2">
    <location>
        <begin position="1019"/>
        <end position="1041"/>
    </location>
</feature>
<dbReference type="RefSeq" id="WP_044300311.1">
    <property type="nucleotide sequence ID" value="NZ_CP036542.1"/>
</dbReference>
<dbReference type="InterPro" id="IPR013491">
    <property type="entry name" value="Tape_meas_N"/>
</dbReference>
<comment type="caution">
    <text evidence="4">The sequence shown here is derived from an EMBL/GenBank/DDBJ whole genome shotgun (WGS) entry which is preliminary data.</text>
</comment>
<evidence type="ECO:0000256" key="1">
    <source>
        <dbReference type="SAM" id="Coils"/>
    </source>
</evidence>
<dbReference type="PATRIC" id="fig|817.53.peg.2196"/>
<reference evidence="4" key="1">
    <citation type="book" date="2014" name="THE 24TH EUROPEAN CONGRESS OF CLINICAL MICROBIOLOGY AND INFECTIOUS DISEASES" publisher="ECCMID 2014" city="Barcelona, Spain">
        <title>Identification of resistance genes in three multidrug-resistant Bacteroides fragilis isolates by whole genome sequencing.</title>
        <editorList>
            <person name="Unknown"/>
            <person name="A."/>
        </editorList>
        <authorList>
            <person name="Sydenham T.V."/>
            <person name="Hasman H."/>
            <person name="Wang M."/>
            <person name="Soki J."/>
            <person name="Nagy E."/>
            <person name="Justesen U.S."/>
        </authorList>
    </citation>
    <scope>NUCLEOTIDE SEQUENCE</scope>
    <source>
        <strain evidence="4">DCMOUH0018B</strain>
    </source>
</reference>
<name>A0A0I9S9J6_BACFG</name>